<comment type="caution">
    <text evidence="2">The sequence shown here is derived from an EMBL/GenBank/DDBJ whole genome shotgun (WGS) entry which is preliminary data.</text>
</comment>
<evidence type="ECO:0000259" key="1">
    <source>
        <dbReference type="PROSITE" id="PS50943"/>
    </source>
</evidence>
<dbReference type="InterPro" id="IPR010982">
    <property type="entry name" value="Lambda_DNA-bd_dom_sf"/>
</dbReference>
<dbReference type="Gene3D" id="1.10.260.40">
    <property type="entry name" value="lambda repressor-like DNA-binding domains"/>
    <property type="match status" value="1"/>
</dbReference>
<dbReference type="Proteomes" id="UP000318380">
    <property type="component" value="Unassembled WGS sequence"/>
</dbReference>
<feature type="domain" description="HTH cro/C1-type" evidence="1">
    <location>
        <begin position="21"/>
        <end position="74"/>
    </location>
</feature>
<dbReference type="GO" id="GO:0003677">
    <property type="term" value="F:DNA binding"/>
    <property type="evidence" value="ECO:0007669"/>
    <property type="project" value="InterPro"/>
</dbReference>
<evidence type="ECO:0000313" key="3">
    <source>
        <dbReference type="Proteomes" id="UP000318380"/>
    </source>
</evidence>
<dbReference type="OrthoDB" id="6637137at2"/>
<name>A0A561B392_9ACTN</name>
<dbReference type="Pfam" id="PF13560">
    <property type="entry name" value="HTH_31"/>
    <property type="match status" value="1"/>
</dbReference>
<gene>
    <name evidence="2" type="ORF">FB561_7229</name>
</gene>
<sequence>MAKSSEPARTRLSAQRIGAHLTTWRKLQSLTAEQVADRAGISRDTLRRLEKGETTVGIAVFLNVARVLGTLDRVVEALDPYETAVGRARADTTLPKRVRP</sequence>
<dbReference type="RefSeq" id="WP_145814523.1">
    <property type="nucleotide sequence ID" value="NZ_VIVK01000003.1"/>
</dbReference>
<dbReference type="SMART" id="SM00530">
    <property type="entry name" value="HTH_XRE"/>
    <property type="match status" value="1"/>
</dbReference>
<dbReference type="CDD" id="cd00093">
    <property type="entry name" value="HTH_XRE"/>
    <property type="match status" value="1"/>
</dbReference>
<protein>
    <submittedName>
        <fullName evidence="2">Xre family transcriptional regulator</fullName>
    </submittedName>
</protein>
<accession>A0A561B392</accession>
<proteinExistence type="predicted"/>
<dbReference type="EMBL" id="VIVK01000003">
    <property type="protein sequence ID" value="TWD73340.1"/>
    <property type="molecule type" value="Genomic_DNA"/>
</dbReference>
<reference evidence="2 3" key="1">
    <citation type="submission" date="2019-06" db="EMBL/GenBank/DDBJ databases">
        <title>Sequencing the genomes of 1000 actinobacteria strains.</title>
        <authorList>
            <person name="Klenk H.-P."/>
        </authorList>
    </citation>
    <scope>NUCLEOTIDE SEQUENCE [LARGE SCALE GENOMIC DNA]</scope>
    <source>
        <strain evidence="2 3">DSM 24683</strain>
    </source>
</reference>
<evidence type="ECO:0000313" key="2">
    <source>
        <dbReference type="EMBL" id="TWD73340.1"/>
    </source>
</evidence>
<organism evidence="2 3">
    <name type="scientific">Kribbella amoyensis</name>
    <dbReference type="NCBI Taxonomy" id="996641"/>
    <lineage>
        <taxon>Bacteria</taxon>
        <taxon>Bacillati</taxon>
        <taxon>Actinomycetota</taxon>
        <taxon>Actinomycetes</taxon>
        <taxon>Propionibacteriales</taxon>
        <taxon>Kribbellaceae</taxon>
        <taxon>Kribbella</taxon>
    </lineage>
</organism>
<dbReference type="PROSITE" id="PS50943">
    <property type="entry name" value="HTH_CROC1"/>
    <property type="match status" value="1"/>
</dbReference>
<dbReference type="InterPro" id="IPR001387">
    <property type="entry name" value="Cro/C1-type_HTH"/>
</dbReference>
<dbReference type="SUPFAM" id="SSF47413">
    <property type="entry name" value="lambda repressor-like DNA-binding domains"/>
    <property type="match status" value="1"/>
</dbReference>
<dbReference type="AlphaFoldDB" id="A0A561B392"/>
<keyword evidence="3" id="KW-1185">Reference proteome</keyword>